<reference evidence="7" key="1">
    <citation type="submission" date="2020-01" db="EMBL/GenBank/DDBJ databases">
        <authorList>
            <person name="Rat A."/>
        </authorList>
    </citation>
    <scope>NUCLEOTIDE SEQUENCE</scope>
    <source>
        <strain evidence="7">LMG 31161</strain>
    </source>
</reference>
<dbReference type="InterPro" id="IPR036866">
    <property type="entry name" value="RibonucZ/Hydroxyglut_hydro"/>
</dbReference>
<evidence type="ECO:0000313" key="9">
    <source>
        <dbReference type="Proteomes" id="UP000746741"/>
    </source>
</evidence>
<evidence type="ECO:0000313" key="8">
    <source>
        <dbReference type="EMBL" id="NKE17041.1"/>
    </source>
</evidence>
<gene>
    <name evidence="8" type="ORF">GWK15_08820</name>
    <name evidence="7" type="ORF">GXW75_07590</name>
</gene>
<reference evidence="7" key="3">
    <citation type="journal article" date="2021" name="Syst. Appl. Microbiol.">
        <title>Roseomonas hellenica sp. nov., isolated from roots of wild-growing Alkanna tinctoria.</title>
        <authorList>
            <person name="Rat A."/>
            <person name="Naranjo H.D."/>
            <person name="Lebbe L."/>
            <person name="Cnockaert M."/>
            <person name="Krigas N."/>
            <person name="Grigoriadou K."/>
            <person name="Maloupa E."/>
            <person name="Willems A."/>
        </authorList>
    </citation>
    <scope>NUCLEOTIDE SEQUENCE</scope>
    <source>
        <strain evidence="7">LMG 31161</strain>
    </source>
</reference>
<dbReference type="PANTHER" id="PTHR42978">
    <property type="entry name" value="QUORUM-QUENCHING LACTONASE YTNP-RELATED-RELATED"/>
    <property type="match status" value="1"/>
</dbReference>
<dbReference type="PANTHER" id="PTHR42978:SF6">
    <property type="entry name" value="QUORUM-QUENCHING LACTONASE YTNP-RELATED"/>
    <property type="match status" value="1"/>
</dbReference>
<keyword evidence="5" id="KW-0732">Signal</keyword>
<evidence type="ECO:0000256" key="1">
    <source>
        <dbReference type="ARBA" id="ARBA00007749"/>
    </source>
</evidence>
<dbReference type="InterPro" id="IPR006311">
    <property type="entry name" value="TAT_signal"/>
</dbReference>
<evidence type="ECO:0000256" key="3">
    <source>
        <dbReference type="ARBA" id="ARBA00022801"/>
    </source>
</evidence>
<dbReference type="InterPro" id="IPR001279">
    <property type="entry name" value="Metallo-B-lactamas"/>
</dbReference>
<evidence type="ECO:0000256" key="5">
    <source>
        <dbReference type="SAM" id="SignalP"/>
    </source>
</evidence>
<dbReference type="Proteomes" id="UP001138708">
    <property type="component" value="Unassembled WGS sequence"/>
</dbReference>
<dbReference type="Gene3D" id="3.60.15.10">
    <property type="entry name" value="Ribonuclease Z/Hydroxyacylglutathione hydrolase-like"/>
    <property type="match status" value="1"/>
</dbReference>
<dbReference type="EMBL" id="JAAEDK010000013">
    <property type="protein sequence ID" value="MBR0659104.1"/>
    <property type="molecule type" value="Genomic_DNA"/>
</dbReference>
<dbReference type="RefSeq" id="WP_168040921.1">
    <property type="nucleotide sequence ID" value="NZ_JAAEDK010000013.1"/>
</dbReference>
<dbReference type="InterPro" id="IPR051013">
    <property type="entry name" value="MBL_superfamily_lactonases"/>
</dbReference>
<organism evidence="7 10">
    <name type="scientific">Neoroseomonas oryzicola</name>
    <dbReference type="NCBI Taxonomy" id="535904"/>
    <lineage>
        <taxon>Bacteria</taxon>
        <taxon>Pseudomonadati</taxon>
        <taxon>Pseudomonadota</taxon>
        <taxon>Alphaproteobacteria</taxon>
        <taxon>Acetobacterales</taxon>
        <taxon>Acetobacteraceae</taxon>
        <taxon>Neoroseomonas</taxon>
    </lineage>
</organism>
<feature type="chain" id="PRO_5040772373" evidence="5">
    <location>
        <begin position="24"/>
        <end position="318"/>
    </location>
</feature>
<comment type="caution">
    <text evidence="7">The sequence shown here is derived from an EMBL/GenBank/DDBJ whole genome shotgun (WGS) entry which is preliminary data.</text>
</comment>
<dbReference type="EMBL" id="JAAVUP010000002">
    <property type="protein sequence ID" value="NKE17041.1"/>
    <property type="molecule type" value="Genomic_DNA"/>
</dbReference>
<keyword evidence="3" id="KW-0378">Hydrolase</keyword>
<evidence type="ECO:0000313" key="7">
    <source>
        <dbReference type="EMBL" id="MBR0659104.1"/>
    </source>
</evidence>
<dbReference type="GO" id="GO:0046872">
    <property type="term" value="F:metal ion binding"/>
    <property type="evidence" value="ECO:0007669"/>
    <property type="project" value="UniProtKB-KW"/>
</dbReference>
<dbReference type="SUPFAM" id="SSF56281">
    <property type="entry name" value="Metallo-hydrolase/oxidoreductase"/>
    <property type="match status" value="1"/>
</dbReference>
<evidence type="ECO:0000256" key="4">
    <source>
        <dbReference type="ARBA" id="ARBA00022833"/>
    </source>
</evidence>
<evidence type="ECO:0000313" key="10">
    <source>
        <dbReference type="Proteomes" id="UP001138708"/>
    </source>
</evidence>
<name>A0A9X9WFJ4_9PROT</name>
<reference evidence="8 9" key="2">
    <citation type="submission" date="2020-02" db="EMBL/GenBank/DDBJ databases">
        <authorList>
            <person name="Sun Q."/>
            <person name="Inoue M."/>
        </authorList>
    </citation>
    <scope>NUCLEOTIDE SEQUENCE [LARGE SCALE GENOMIC DNA]</scope>
    <source>
        <strain evidence="8 9">KCTC 22478</strain>
    </source>
</reference>
<dbReference type="Pfam" id="PF00753">
    <property type="entry name" value="Lactamase_B"/>
    <property type="match status" value="1"/>
</dbReference>
<accession>A0A9X9WFJ4</accession>
<protein>
    <submittedName>
        <fullName evidence="7">MBL fold metallo-hydrolase</fullName>
    </submittedName>
</protein>
<evidence type="ECO:0000256" key="2">
    <source>
        <dbReference type="ARBA" id="ARBA00022723"/>
    </source>
</evidence>
<dbReference type="AlphaFoldDB" id="A0A9X9WFJ4"/>
<dbReference type="Proteomes" id="UP000746741">
    <property type="component" value="Unassembled WGS sequence"/>
</dbReference>
<dbReference type="CDD" id="cd07720">
    <property type="entry name" value="OPHC2-like_MBL-fold"/>
    <property type="match status" value="1"/>
</dbReference>
<keyword evidence="9" id="KW-1185">Reference proteome</keyword>
<keyword evidence="4" id="KW-0862">Zinc</keyword>
<proteinExistence type="inferred from homology"/>
<dbReference type="PROSITE" id="PS51318">
    <property type="entry name" value="TAT"/>
    <property type="match status" value="1"/>
</dbReference>
<keyword evidence="2" id="KW-0479">Metal-binding</keyword>
<feature type="domain" description="Metallo-beta-lactamase" evidence="6">
    <location>
        <begin position="89"/>
        <end position="293"/>
    </location>
</feature>
<comment type="similarity">
    <text evidence="1">Belongs to the metallo-beta-lactamase superfamily.</text>
</comment>
<sequence>MAHVNRRDLALGAAAFGLLPAVAAAQGAAPAATQAPGFHRFKVGGFTVTVVNDGFARRNVEGLVLNAPVEEVRTVLAESFLPTDHYIGPYNVTFVDTGRMLVMFDAGTGAQMAPTAGRLSANMQAAGIDPARVGLIVITHCHQDHIHGLTTADGQAVFPNAEVALAEPEYAWWADASNATRSPEGQRVNFANFARRFAPYQGRIRRFGAEAEIAPGLRAVAAHGHSPGHTVVHVADGNEQLLLLADITHRPELFARRPDYVSIFDFDGQAAAASRRRILDRAAADRVRVAGYHFPFPSNGYIAREGNAFRFVAADWNA</sequence>
<evidence type="ECO:0000259" key="6">
    <source>
        <dbReference type="SMART" id="SM00849"/>
    </source>
</evidence>
<dbReference type="GO" id="GO:0016787">
    <property type="term" value="F:hydrolase activity"/>
    <property type="evidence" value="ECO:0007669"/>
    <property type="project" value="UniProtKB-KW"/>
</dbReference>
<dbReference type="SMART" id="SM00849">
    <property type="entry name" value="Lactamase_B"/>
    <property type="match status" value="1"/>
</dbReference>
<feature type="signal peptide" evidence="5">
    <location>
        <begin position="1"/>
        <end position="23"/>
    </location>
</feature>